<protein>
    <submittedName>
        <fullName evidence="2">Uncharacterized protein</fullName>
    </submittedName>
</protein>
<sequence>MSPLLYFSRSGEATAYTTALLPCLASVKAKDLIQQKSRILRLDKVNAYGTSRVGDHAKSGLKSIRVGHLTCRSFDFSFRYRRGLGGEIKEGAEWGIPIQWWEINSSKKNDSSDLVLSDEEETHVYYLQQVRHTPEQLCHRTRLYLCGIGPPPYSYDDVEMEIIGPLAINGVRMVVDARGEEGHKLIMGCSKEARVDYVVYNLINGRLELDPNPTAPEASPELFGEELDPELPMDKDKSESQDKAQEKKRPAEHPPKDNMPKKSRAAHEARSAAPESLMGVSSSKPSGAAGTSSSTSKATSAKDSPSRGERPLVGREGSHAKHSVVPPRGKRRGSLDFLCDLMTQLKLGDPREIATVEDLEDDECVVGLAAFANKYLCRDRFLATVHKSGAMLSRGCIFVDRPTCWR</sequence>
<reference evidence="3" key="1">
    <citation type="submission" date="2013-09" db="EMBL/GenBank/DDBJ databases">
        <title>Corchorus olitorius genome sequencing.</title>
        <authorList>
            <person name="Alam M."/>
            <person name="Haque M.S."/>
            <person name="Islam M.S."/>
            <person name="Emdad E.M."/>
            <person name="Islam M.M."/>
            <person name="Ahmed B."/>
            <person name="Halim A."/>
            <person name="Hossen Q.M.M."/>
            <person name="Hossain M.Z."/>
            <person name="Ahmed R."/>
            <person name="Khan M.M."/>
            <person name="Islam R."/>
            <person name="Rashid M.M."/>
            <person name="Khan S.A."/>
            <person name="Rahman M.S."/>
            <person name="Alam M."/>
            <person name="Yahiya A.S."/>
            <person name="Khan M.S."/>
            <person name="Azam M.S."/>
            <person name="Haque T."/>
            <person name="Lashkar M.Z.H."/>
            <person name="Akhand A.I."/>
            <person name="Morshed G."/>
            <person name="Roy S."/>
            <person name="Uddin K.S."/>
            <person name="Rabeya T."/>
            <person name="Hossain A.S."/>
            <person name="Chowdhury A."/>
            <person name="Snigdha A.R."/>
            <person name="Mortoza M.S."/>
            <person name="Matin S.A."/>
            <person name="Hoque S.M.E."/>
            <person name="Islam M.K."/>
            <person name="Roy D.K."/>
            <person name="Haider R."/>
            <person name="Moosa M.M."/>
            <person name="Elias S.M."/>
            <person name="Hasan A.M."/>
            <person name="Jahan S."/>
            <person name="Shafiuddin M."/>
            <person name="Mahmood N."/>
            <person name="Shommy N.S."/>
        </authorList>
    </citation>
    <scope>NUCLEOTIDE SEQUENCE [LARGE SCALE GENOMIC DNA]</scope>
    <source>
        <strain evidence="3">cv. O-4</strain>
    </source>
</reference>
<organism evidence="2 3">
    <name type="scientific">Corchorus olitorius</name>
    <dbReference type="NCBI Taxonomy" id="93759"/>
    <lineage>
        <taxon>Eukaryota</taxon>
        <taxon>Viridiplantae</taxon>
        <taxon>Streptophyta</taxon>
        <taxon>Embryophyta</taxon>
        <taxon>Tracheophyta</taxon>
        <taxon>Spermatophyta</taxon>
        <taxon>Magnoliopsida</taxon>
        <taxon>eudicotyledons</taxon>
        <taxon>Gunneridae</taxon>
        <taxon>Pentapetalae</taxon>
        <taxon>rosids</taxon>
        <taxon>malvids</taxon>
        <taxon>Malvales</taxon>
        <taxon>Malvaceae</taxon>
        <taxon>Grewioideae</taxon>
        <taxon>Apeibeae</taxon>
        <taxon>Corchorus</taxon>
    </lineage>
</organism>
<gene>
    <name evidence="2" type="ORF">COLO4_36840</name>
</gene>
<evidence type="ECO:0000256" key="1">
    <source>
        <dbReference type="SAM" id="MobiDB-lite"/>
    </source>
</evidence>
<dbReference type="EMBL" id="AWUE01023651">
    <property type="protein sequence ID" value="OMO53120.1"/>
    <property type="molecule type" value="Genomic_DNA"/>
</dbReference>
<comment type="caution">
    <text evidence="2">The sequence shown here is derived from an EMBL/GenBank/DDBJ whole genome shotgun (WGS) entry which is preliminary data.</text>
</comment>
<name>A0A1R3G523_9ROSI</name>
<feature type="compositionally biased region" description="Basic and acidic residues" evidence="1">
    <location>
        <begin position="232"/>
        <end position="270"/>
    </location>
</feature>
<feature type="region of interest" description="Disordered" evidence="1">
    <location>
        <begin position="208"/>
        <end position="329"/>
    </location>
</feature>
<dbReference type="Proteomes" id="UP000187203">
    <property type="component" value="Unassembled WGS sequence"/>
</dbReference>
<feature type="compositionally biased region" description="Basic and acidic residues" evidence="1">
    <location>
        <begin position="304"/>
        <end position="319"/>
    </location>
</feature>
<accession>A0A1R3G523</accession>
<proteinExistence type="predicted"/>
<keyword evidence="3" id="KW-1185">Reference proteome</keyword>
<evidence type="ECO:0000313" key="3">
    <source>
        <dbReference type="Proteomes" id="UP000187203"/>
    </source>
</evidence>
<feature type="compositionally biased region" description="Low complexity" evidence="1">
    <location>
        <begin position="281"/>
        <end position="303"/>
    </location>
</feature>
<dbReference type="AlphaFoldDB" id="A0A1R3G523"/>
<evidence type="ECO:0000313" key="2">
    <source>
        <dbReference type="EMBL" id="OMO53120.1"/>
    </source>
</evidence>